<keyword evidence="1" id="KW-0812">Transmembrane</keyword>
<proteinExistence type="predicted"/>
<keyword evidence="1" id="KW-1133">Transmembrane helix</keyword>
<evidence type="ECO:0000313" key="3">
    <source>
        <dbReference type="Proteomes" id="UP000663760"/>
    </source>
</evidence>
<evidence type="ECO:0000313" key="2">
    <source>
        <dbReference type="EMBL" id="CAA7400935.1"/>
    </source>
</evidence>
<keyword evidence="3" id="KW-1185">Reference proteome</keyword>
<gene>
    <name evidence="2" type="ORF">SI8410_08011613</name>
</gene>
<sequence length="130" mass="14621">MKNLAIHCVDPSDYSLVPHLNLSLSPTCSLFSPSLFLDLHLLLEYSKSLPLEEKMINPTSASQSMASSFAFLNRPLRRFEKVTCLAVLLSIFLILIFPLAMLLFSVLQLLLPHHIARGSIQRCPTKWKNG</sequence>
<reference evidence="2" key="1">
    <citation type="submission" date="2020-02" db="EMBL/GenBank/DDBJ databases">
        <authorList>
            <person name="Scholz U."/>
            <person name="Mascher M."/>
            <person name="Fiebig A."/>
        </authorList>
    </citation>
    <scope>NUCLEOTIDE SEQUENCE</scope>
</reference>
<dbReference type="EMBL" id="LR746271">
    <property type="protein sequence ID" value="CAA7400935.1"/>
    <property type="molecule type" value="Genomic_DNA"/>
</dbReference>
<dbReference type="AlphaFoldDB" id="A0A7I8KV94"/>
<organism evidence="2 3">
    <name type="scientific">Spirodela intermedia</name>
    <name type="common">Intermediate duckweed</name>
    <dbReference type="NCBI Taxonomy" id="51605"/>
    <lineage>
        <taxon>Eukaryota</taxon>
        <taxon>Viridiplantae</taxon>
        <taxon>Streptophyta</taxon>
        <taxon>Embryophyta</taxon>
        <taxon>Tracheophyta</taxon>
        <taxon>Spermatophyta</taxon>
        <taxon>Magnoliopsida</taxon>
        <taxon>Liliopsida</taxon>
        <taxon>Araceae</taxon>
        <taxon>Lemnoideae</taxon>
        <taxon>Spirodela</taxon>
    </lineage>
</organism>
<name>A0A7I8KV94_SPIIN</name>
<feature type="transmembrane region" description="Helical" evidence="1">
    <location>
        <begin position="82"/>
        <end position="104"/>
    </location>
</feature>
<evidence type="ECO:0000256" key="1">
    <source>
        <dbReference type="SAM" id="Phobius"/>
    </source>
</evidence>
<protein>
    <submittedName>
        <fullName evidence="2">Uncharacterized protein</fullName>
    </submittedName>
</protein>
<keyword evidence="1" id="KW-0472">Membrane</keyword>
<dbReference type="Proteomes" id="UP000663760">
    <property type="component" value="Chromosome 8"/>
</dbReference>
<accession>A0A7I8KV94</accession>